<protein>
    <submittedName>
        <fullName evidence="1">Uncharacterized protein</fullName>
    </submittedName>
</protein>
<name>A0A392S7L4_9FABA</name>
<reference evidence="1 2" key="1">
    <citation type="journal article" date="2018" name="Front. Plant Sci.">
        <title>Red Clover (Trifolium pratense) and Zigzag Clover (T. medium) - A Picture of Genomic Similarities and Differences.</title>
        <authorList>
            <person name="Dluhosova J."/>
            <person name="Istvanek J."/>
            <person name="Nedelnik J."/>
            <person name="Repkova J."/>
        </authorList>
    </citation>
    <scope>NUCLEOTIDE SEQUENCE [LARGE SCALE GENOMIC DNA]</scope>
    <source>
        <strain evidence="2">cv. 10/8</strain>
        <tissue evidence="1">Leaf</tissue>
    </source>
</reference>
<accession>A0A392S7L4</accession>
<keyword evidence="2" id="KW-1185">Reference proteome</keyword>
<proteinExistence type="predicted"/>
<evidence type="ECO:0000313" key="1">
    <source>
        <dbReference type="EMBL" id="MCI44679.1"/>
    </source>
</evidence>
<sequence>MKFLQTHEFHEDNFLDTESFVRSRESREVKNGENLPVRVSTQNHGVYEESFLAKVFPETVHLHYQRLTVPET</sequence>
<dbReference type="AlphaFoldDB" id="A0A392S7L4"/>
<comment type="caution">
    <text evidence="1">The sequence shown here is derived from an EMBL/GenBank/DDBJ whole genome shotgun (WGS) entry which is preliminary data.</text>
</comment>
<evidence type="ECO:0000313" key="2">
    <source>
        <dbReference type="Proteomes" id="UP000265520"/>
    </source>
</evidence>
<organism evidence="1 2">
    <name type="scientific">Trifolium medium</name>
    <dbReference type="NCBI Taxonomy" id="97028"/>
    <lineage>
        <taxon>Eukaryota</taxon>
        <taxon>Viridiplantae</taxon>
        <taxon>Streptophyta</taxon>
        <taxon>Embryophyta</taxon>
        <taxon>Tracheophyta</taxon>
        <taxon>Spermatophyta</taxon>
        <taxon>Magnoliopsida</taxon>
        <taxon>eudicotyledons</taxon>
        <taxon>Gunneridae</taxon>
        <taxon>Pentapetalae</taxon>
        <taxon>rosids</taxon>
        <taxon>fabids</taxon>
        <taxon>Fabales</taxon>
        <taxon>Fabaceae</taxon>
        <taxon>Papilionoideae</taxon>
        <taxon>50 kb inversion clade</taxon>
        <taxon>NPAAA clade</taxon>
        <taxon>Hologalegina</taxon>
        <taxon>IRL clade</taxon>
        <taxon>Trifolieae</taxon>
        <taxon>Trifolium</taxon>
    </lineage>
</organism>
<dbReference type="Proteomes" id="UP000265520">
    <property type="component" value="Unassembled WGS sequence"/>
</dbReference>
<dbReference type="EMBL" id="LXQA010333891">
    <property type="protein sequence ID" value="MCI44679.1"/>
    <property type="molecule type" value="Genomic_DNA"/>
</dbReference>